<gene>
    <name evidence="4" type="ORF">NX782_24010</name>
</gene>
<comment type="caution">
    <text evidence="4">The sequence shown here is derived from an EMBL/GenBank/DDBJ whole genome shotgun (WGS) entry which is preliminary data.</text>
</comment>
<sequence>MSLPTMSLPAMRLRHGHRHHHRQRGAALVCALVLMMAAMLVGVSVCRAVFASIASAGAERERSIAHEAAEAALRDAERDIASDASGTDPARAAQFTEPGAGGFVDGCGRAGSARGLCLASSPPAWQVQDLVEPDNPALVAYGHYTGAQLATGQGLLPARPPAYLIEKIVPPGAGEALGSFYRITAVGFGSRGTMQVVLQSVYRKPKPAPPPPSSAPGEAGDIGQAPDAAAAPPDGAGPPSGNPAPAPAPVQLPAGRIGWREIVNWPQLHAQAIE</sequence>
<protein>
    <submittedName>
        <fullName evidence="4">PilX N-terminal domain-containing pilus assembly protein</fullName>
    </submittedName>
</protein>
<keyword evidence="5" id="KW-1185">Reference proteome</keyword>
<feature type="domain" description="Type 4 fimbrial biogenesis protein PilX N-terminal" evidence="3">
    <location>
        <begin position="24"/>
        <end position="74"/>
    </location>
</feature>
<reference evidence="4 5" key="1">
    <citation type="submission" date="2022-08" db="EMBL/GenBank/DDBJ databases">
        <title>Reclassification of Massilia species as members of the genera Telluria, Duganella, Pseudoduganella, Mokoshia gen. nov. and Zemynaea gen. nov. using orthogonal and non-orthogonal genome-based approaches.</title>
        <authorList>
            <person name="Bowman J.P."/>
        </authorList>
    </citation>
    <scope>NUCLEOTIDE SEQUENCE [LARGE SCALE GENOMIC DNA]</scope>
    <source>
        <strain evidence="4 5">LMG 28164</strain>
    </source>
</reference>
<feature type="compositionally biased region" description="Low complexity" evidence="1">
    <location>
        <begin position="215"/>
        <end position="239"/>
    </location>
</feature>
<feature type="compositionally biased region" description="Pro residues" evidence="1">
    <location>
        <begin position="240"/>
        <end position="250"/>
    </location>
</feature>
<organism evidence="4 5">
    <name type="scientific">Massilia norwichensis</name>
    <dbReference type="NCBI Taxonomy" id="1442366"/>
    <lineage>
        <taxon>Bacteria</taxon>
        <taxon>Pseudomonadati</taxon>
        <taxon>Pseudomonadota</taxon>
        <taxon>Betaproteobacteria</taxon>
        <taxon>Burkholderiales</taxon>
        <taxon>Oxalobacteraceae</taxon>
        <taxon>Telluria group</taxon>
        <taxon>Massilia</taxon>
    </lineage>
</organism>
<accession>A0ABT2ADG3</accession>
<dbReference type="Pfam" id="PF14341">
    <property type="entry name" value="PilX_N"/>
    <property type="match status" value="1"/>
</dbReference>
<dbReference type="InterPro" id="IPR025746">
    <property type="entry name" value="PilX_N_dom"/>
</dbReference>
<proteinExistence type="predicted"/>
<dbReference type="RefSeq" id="WP_258848024.1">
    <property type="nucleotide sequence ID" value="NZ_JANUGX010000039.1"/>
</dbReference>
<name>A0ABT2ADG3_9BURK</name>
<dbReference type="InterPro" id="IPR025205">
    <property type="entry name" value="PilX/PilW_C"/>
</dbReference>
<evidence type="ECO:0000313" key="4">
    <source>
        <dbReference type="EMBL" id="MCS0592254.1"/>
    </source>
</evidence>
<evidence type="ECO:0000256" key="1">
    <source>
        <dbReference type="SAM" id="MobiDB-lite"/>
    </source>
</evidence>
<dbReference type="Pfam" id="PF13681">
    <property type="entry name" value="PilX"/>
    <property type="match status" value="1"/>
</dbReference>
<dbReference type="Proteomes" id="UP001205560">
    <property type="component" value="Unassembled WGS sequence"/>
</dbReference>
<evidence type="ECO:0000259" key="2">
    <source>
        <dbReference type="Pfam" id="PF13681"/>
    </source>
</evidence>
<dbReference type="EMBL" id="JANUGX010000039">
    <property type="protein sequence ID" value="MCS0592254.1"/>
    <property type="molecule type" value="Genomic_DNA"/>
</dbReference>
<evidence type="ECO:0000259" key="3">
    <source>
        <dbReference type="Pfam" id="PF14341"/>
    </source>
</evidence>
<feature type="region of interest" description="Disordered" evidence="1">
    <location>
        <begin position="202"/>
        <end position="253"/>
    </location>
</feature>
<evidence type="ECO:0000313" key="5">
    <source>
        <dbReference type="Proteomes" id="UP001205560"/>
    </source>
</evidence>
<feature type="domain" description="PilX/PilW C-terminal" evidence="2">
    <location>
        <begin position="145"/>
        <end position="204"/>
    </location>
</feature>